<dbReference type="Pfam" id="PF00679">
    <property type="entry name" value="EFG_C"/>
    <property type="match status" value="1"/>
</dbReference>
<dbReference type="PANTHER" id="PTHR43512:SF4">
    <property type="entry name" value="TRANSLATION FACTOR GUF1 HOMOLOG, CHLOROPLASTIC"/>
    <property type="match status" value="1"/>
</dbReference>
<dbReference type="InterPro" id="IPR009000">
    <property type="entry name" value="Transl_B-barrel_sf"/>
</dbReference>
<dbReference type="PRINTS" id="PR00315">
    <property type="entry name" value="ELONGATNFCT"/>
</dbReference>
<dbReference type="GO" id="GO:0005886">
    <property type="term" value="C:plasma membrane"/>
    <property type="evidence" value="ECO:0007669"/>
    <property type="project" value="UniProtKB-SubCell"/>
</dbReference>
<evidence type="ECO:0000259" key="13">
    <source>
        <dbReference type="PROSITE" id="PS51722"/>
    </source>
</evidence>
<dbReference type="InterPro" id="IPR035654">
    <property type="entry name" value="LepA_IV"/>
</dbReference>
<keyword evidence="4 12" id="KW-0378">Hydrolase</keyword>
<dbReference type="InterPro" id="IPR027417">
    <property type="entry name" value="P-loop_NTPase"/>
</dbReference>
<dbReference type="InterPro" id="IPR013842">
    <property type="entry name" value="LepA_CTD"/>
</dbReference>
<dbReference type="FunFam" id="3.40.50.300:FF:000078">
    <property type="entry name" value="Elongation factor 4"/>
    <property type="match status" value="1"/>
</dbReference>
<dbReference type="GO" id="GO:0005525">
    <property type="term" value="F:GTP binding"/>
    <property type="evidence" value="ECO:0007669"/>
    <property type="project" value="UniProtKB-UniRule"/>
</dbReference>
<evidence type="ECO:0000256" key="1">
    <source>
        <dbReference type="ARBA" id="ARBA00005454"/>
    </source>
</evidence>
<dbReference type="InterPro" id="IPR004161">
    <property type="entry name" value="EFTu-like_2"/>
</dbReference>
<keyword evidence="2 12" id="KW-1003">Cell membrane</keyword>
<dbReference type="NCBIfam" id="TIGR01393">
    <property type="entry name" value="lepA"/>
    <property type="match status" value="1"/>
</dbReference>
<dbReference type="NCBIfam" id="TIGR00231">
    <property type="entry name" value="small_GTP"/>
    <property type="match status" value="1"/>
</dbReference>
<dbReference type="SUPFAM" id="SSF52540">
    <property type="entry name" value="P-loop containing nucleoside triphosphate hydrolases"/>
    <property type="match status" value="1"/>
</dbReference>
<dbReference type="FunFam" id="3.30.70.2570:FF:000001">
    <property type="entry name" value="Translation factor GUF1, mitochondrial"/>
    <property type="match status" value="1"/>
</dbReference>
<dbReference type="SUPFAM" id="SSF54980">
    <property type="entry name" value="EF-G C-terminal domain-like"/>
    <property type="match status" value="2"/>
</dbReference>
<keyword evidence="7 12" id="KW-0472">Membrane</keyword>
<dbReference type="CDD" id="cd16260">
    <property type="entry name" value="EF4_III"/>
    <property type="match status" value="1"/>
</dbReference>
<dbReference type="EC" id="3.6.5.n1" evidence="11 12"/>
<dbReference type="Gene3D" id="3.30.70.870">
    <property type="entry name" value="Elongation Factor G (Translational Gtpase), domain 3"/>
    <property type="match status" value="1"/>
</dbReference>
<dbReference type="HOGENOM" id="CLU_009995_3_3_14"/>
<dbReference type="FunFam" id="2.40.30.10:FF:000015">
    <property type="entry name" value="Translation factor GUF1, mitochondrial"/>
    <property type="match status" value="1"/>
</dbReference>
<dbReference type="eggNOG" id="COG0481">
    <property type="taxonomic scope" value="Bacteria"/>
</dbReference>
<dbReference type="PANTHER" id="PTHR43512">
    <property type="entry name" value="TRANSLATION FACTOR GUF1-RELATED"/>
    <property type="match status" value="1"/>
</dbReference>
<proteinExistence type="inferred from homology"/>
<evidence type="ECO:0000256" key="9">
    <source>
        <dbReference type="ARBA" id="ARBA00057626"/>
    </source>
</evidence>
<dbReference type="GO" id="GO:0043022">
    <property type="term" value="F:ribosome binding"/>
    <property type="evidence" value="ECO:0007669"/>
    <property type="project" value="UniProtKB-UniRule"/>
</dbReference>
<dbReference type="CDD" id="cd01890">
    <property type="entry name" value="LepA"/>
    <property type="match status" value="1"/>
</dbReference>
<comment type="catalytic activity">
    <reaction evidence="8 12">
        <text>GTP + H2O = GDP + phosphate + H(+)</text>
        <dbReference type="Rhea" id="RHEA:19669"/>
        <dbReference type="ChEBI" id="CHEBI:15377"/>
        <dbReference type="ChEBI" id="CHEBI:15378"/>
        <dbReference type="ChEBI" id="CHEBI:37565"/>
        <dbReference type="ChEBI" id="CHEBI:43474"/>
        <dbReference type="ChEBI" id="CHEBI:58189"/>
        <dbReference type="EC" id="3.6.5.n1"/>
    </reaction>
</comment>
<dbReference type="PROSITE" id="PS51722">
    <property type="entry name" value="G_TR_2"/>
    <property type="match status" value="1"/>
</dbReference>
<dbReference type="PaxDb" id="722438-MPNE_0314"/>
<sequence>MEQQKIRNFSIIAHIDHGKSTLSDRLIERSIGFEKRLLQAQMLDTMAIERERGITIKLNAVQLKMAQGNQQYLFHLVDTPGHVDFTYEVSRSLAACEGVLLLVDATQGIQAQTISNTYLALENNLEIIPVINKVDMESADVEKTKQAFHQLLGVDPNTIPLVSAKTGLGIDRLITTIIEKVPPPKGDESKPLKALLFDSYYDPYKGVVCFIRIFEGSLKLNDKIRFARSNSVYQIVELGIKNPFFEKQDVLKAGEIGWFSAGIKKLRDVTVGDTIVHAEDTTTPPLPGYKKVLPMIYCGLYPIDNNDYQNLKMAMEKIILSDAALEYEYETSQALGFGVRCGFLGLLHMDVIKERLEREYNLKLISAPPSVRYKVLLTNGEELELDNPSLLPERSRIKSISEPFVRVYIDLPDHYLGTVIDLCQNFRGQYEKLEEIDIDRKRLVYLMPLGEIIYSFFDKLKSITKGYASLNYEFDQYQVSQLAKVEIMLNKQKVDALSFIAHHDFAFQRAKKFCVKLKELIPKHLFEIPIQATIGSKVIARETIKAVRKDVTAKLYGGDVTRKKKLLEKQKEGKKRLKAIGSVELPQELFSHLLKDED</sequence>
<evidence type="ECO:0000313" key="14">
    <source>
        <dbReference type="EMBL" id="ADK86706.1"/>
    </source>
</evidence>
<dbReference type="Pfam" id="PF00009">
    <property type="entry name" value="GTP_EFTU"/>
    <property type="match status" value="1"/>
</dbReference>
<dbReference type="STRING" id="722438.F539_01535"/>
<dbReference type="InterPro" id="IPR035647">
    <property type="entry name" value="EFG_III/V"/>
</dbReference>
<comment type="similarity">
    <text evidence="10">Belongs to the GTP-binding elongation factor family. LepA subfamily.</text>
</comment>
<dbReference type="GO" id="GO:0045727">
    <property type="term" value="P:positive regulation of translation"/>
    <property type="evidence" value="ECO:0007669"/>
    <property type="project" value="UniProtKB-UniRule"/>
</dbReference>
<gene>
    <name evidence="12 14" type="primary">lepA</name>
    <name evidence="14" type="ordered locus">MPNE_0314</name>
</gene>
<accession>A0A0H3DNB3</accession>
<dbReference type="Pfam" id="PF03144">
    <property type="entry name" value="GTP_EFTU_D2"/>
    <property type="match status" value="1"/>
</dbReference>
<evidence type="ECO:0000256" key="6">
    <source>
        <dbReference type="ARBA" id="ARBA00023134"/>
    </source>
</evidence>
<dbReference type="FunFam" id="3.30.70.240:FF:000007">
    <property type="entry name" value="Translation factor GUF1, mitochondrial"/>
    <property type="match status" value="1"/>
</dbReference>
<evidence type="ECO:0000256" key="4">
    <source>
        <dbReference type="ARBA" id="ARBA00022801"/>
    </source>
</evidence>
<protein>
    <recommendedName>
        <fullName evidence="11 12">Elongation factor 4</fullName>
        <shortName evidence="12">EF-4</shortName>
        <ecNumber evidence="11 12">3.6.5.n1</ecNumber>
    </recommendedName>
    <alternativeName>
        <fullName evidence="12">Ribosomal back-translocase LepA</fullName>
    </alternativeName>
</protein>
<dbReference type="PROSITE" id="PS00301">
    <property type="entry name" value="G_TR_1"/>
    <property type="match status" value="1"/>
</dbReference>
<evidence type="ECO:0000256" key="5">
    <source>
        <dbReference type="ARBA" id="ARBA00022917"/>
    </source>
</evidence>
<dbReference type="InterPro" id="IPR005225">
    <property type="entry name" value="Small_GTP-bd"/>
</dbReference>
<dbReference type="Pfam" id="PF06421">
    <property type="entry name" value="LepA_C"/>
    <property type="match status" value="1"/>
</dbReference>
<keyword evidence="6 12" id="KW-0342">GTP-binding</keyword>
<dbReference type="InterPro" id="IPR031157">
    <property type="entry name" value="G_TR_CS"/>
</dbReference>
<dbReference type="InterPro" id="IPR000640">
    <property type="entry name" value="EFG_V-like"/>
</dbReference>
<dbReference type="CDD" id="cd03699">
    <property type="entry name" value="EF4_II"/>
    <property type="match status" value="1"/>
</dbReference>
<evidence type="ECO:0000256" key="3">
    <source>
        <dbReference type="ARBA" id="ARBA00022741"/>
    </source>
</evidence>
<dbReference type="Proteomes" id="UP000007756">
    <property type="component" value="Chromosome"/>
</dbReference>
<name>A0A0H3DNB3_MYCPB</name>
<comment type="similarity">
    <text evidence="1 12">Belongs to the TRAFAC class translation factor GTPase superfamily. Classic translation factor GTPase family. LepA subfamily.</text>
</comment>
<feature type="binding site" evidence="12">
    <location>
        <begin position="16"/>
        <end position="21"/>
    </location>
    <ligand>
        <name>GTP</name>
        <dbReference type="ChEBI" id="CHEBI:37565"/>
    </ligand>
</feature>
<evidence type="ECO:0000256" key="8">
    <source>
        <dbReference type="ARBA" id="ARBA00050293"/>
    </source>
</evidence>
<evidence type="ECO:0000256" key="7">
    <source>
        <dbReference type="ARBA" id="ARBA00023136"/>
    </source>
</evidence>
<dbReference type="Gene3D" id="3.40.50.300">
    <property type="entry name" value="P-loop containing nucleotide triphosphate hydrolases"/>
    <property type="match status" value="1"/>
</dbReference>
<evidence type="ECO:0000256" key="2">
    <source>
        <dbReference type="ARBA" id="ARBA00022475"/>
    </source>
</evidence>
<evidence type="ECO:0000313" key="15">
    <source>
        <dbReference type="Proteomes" id="UP000007756"/>
    </source>
</evidence>
<dbReference type="RefSeq" id="WP_014325436.1">
    <property type="nucleotide sequence ID" value="NZ_CP010546.1"/>
</dbReference>
<dbReference type="EMBL" id="CP002077">
    <property type="protein sequence ID" value="ADK86706.1"/>
    <property type="molecule type" value="Genomic_DNA"/>
</dbReference>
<keyword evidence="5 12" id="KW-0648">Protein biosynthesis</keyword>
<organism evidence="14 15">
    <name type="scientific">Mycoplasmoides pneumoniae (strain ATCC 15531 / DSM 23978 / CIP 103766 / NBRC 14401 / NCTC 10119 / FH)</name>
    <name type="common">Mycoplasma pneumoniae</name>
    <dbReference type="NCBI Taxonomy" id="722438"/>
    <lineage>
        <taxon>Bacteria</taxon>
        <taxon>Bacillati</taxon>
        <taxon>Mycoplasmatota</taxon>
        <taxon>Mycoplasmoidales</taxon>
        <taxon>Mycoplasmoidaceae</taxon>
        <taxon>Mycoplasmoides</taxon>
    </lineage>
</organism>
<dbReference type="InterPro" id="IPR038363">
    <property type="entry name" value="LepA_C_sf"/>
</dbReference>
<evidence type="ECO:0000256" key="10">
    <source>
        <dbReference type="ARBA" id="ARBA00061052"/>
    </source>
</evidence>
<dbReference type="GeneID" id="66609072"/>
<dbReference type="KEGG" id="mpj:MPNE_0314"/>
<keyword evidence="3 12" id="KW-0547">Nucleotide-binding</keyword>
<dbReference type="InterPro" id="IPR000795">
    <property type="entry name" value="T_Tr_GTP-bd_dom"/>
</dbReference>
<dbReference type="SUPFAM" id="SSF50447">
    <property type="entry name" value="Translation proteins"/>
    <property type="match status" value="1"/>
</dbReference>
<dbReference type="AlphaFoldDB" id="A0A0H3DNB3"/>
<feature type="domain" description="Tr-type G" evidence="13">
    <location>
        <begin position="4"/>
        <end position="185"/>
    </location>
</feature>
<comment type="subcellular location">
    <subcellularLocation>
        <location evidence="12">Cell membrane</location>
        <topology evidence="12">Peripheral membrane protein</topology>
        <orientation evidence="12">Cytoplasmic side</orientation>
    </subcellularLocation>
</comment>
<evidence type="ECO:0000256" key="12">
    <source>
        <dbReference type="HAMAP-Rule" id="MF_00071"/>
    </source>
</evidence>
<dbReference type="HAMAP" id="MF_00071">
    <property type="entry name" value="LepA"/>
    <property type="match status" value="1"/>
</dbReference>
<evidence type="ECO:0000256" key="11">
    <source>
        <dbReference type="ARBA" id="ARBA00066744"/>
    </source>
</evidence>
<dbReference type="FunFam" id="3.30.70.870:FF:000004">
    <property type="entry name" value="Translation factor GUF1, mitochondrial"/>
    <property type="match status" value="1"/>
</dbReference>
<dbReference type="PATRIC" id="fig|722438.3.peg.308"/>
<reference evidence="14 15" key="1">
    <citation type="journal article" date="2010" name="Appl. Environ. Microbiol.">
        <title>Targeted chromosomal knockouts in Mycoplasma pneumoniae.</title>
        <authorList>
            <person name="Krishnakumar R."/>
            <person name="Assad-Garcia N."/>
            <person name="Benders G.A."/>
            <person name="Phan Q."/>
            <person name="Montague M.G."/>
            <person name="Glass J.I."/>
        </authorList>
    </citation>
    <scope>NUCLEOTIDE SEQUENCE [LARGE SCALE GENOMIC DNA]</scope>
    <source>
        <strain evidence="15">ATCC 15531 / DSM 22911 / NBRC 14401 / NCTC 10119 / FH</strain>
    </source>
</reference>
<dbReference type="GO" id="GO:0003746">
    <property type="term" value="F:translation elongation factor activity"/>
    <property type="evidence" value="ECO:0007669"/>
    <property type="project" value="UniProtKB-UniRule"/>
</dbReference>
<dbReference type="Gene3D" id="3.30.70.2570">
    <property type="entry name" value="Elongation factor 4, C-terminal domain"/>
    <property type="match status" value="1"/>
</dbReference>
<dbReference type="Gene3D" id="3.30.70.240">
    <property type="match status" value="1"/>
</dbReference>
<dbReference type="GO" id="GO:0003924">
    <property type="term" value="F:GTPase activity"/>
    <property type="evidence" value="ECO:0007669"/>
    <property type="project" value="UniProtKB-UniRule"/>
</dbReference>
<comment type="function">
    <text evidence="9 12">Required for accurate and efficient protein synthesis under certain stress conditions. May act as a fidelity factor of the translation reaction, by catalyzing a one-codon backward translocation of tRNAs on improperly translocated ribosomes. Back-translocation proceeds from a post-translocation (POST) complex to a pre-translocation (PRE) complex, thus giving elongation factor G a second chance to translocate the tRNAs correctly. Binds to ribosomes in a GTP-dependent manner.</text>
</comment>
<feature type="binding site" evidence="12">
    <location>
        <begin position="132"/>
        <end position="135"/>
    </location>
    <ligand>
        <name>GTP</name>
        <dbReference type="ChEBI" id="CHEBI:37565"/>
    </ligand>
</feature>
<dbReference type="Gene3D" id="2.40.30.10">
    <property type="entry name" value="Translation factors"/>
    <property type="match status" value="1"/>
</dbReference>
<dbReference type="CDD" id="cd03709">
    <property type="entry name" value="lepA_C"/>
    <property type="match status" value="1"/>
</dbReference>
<dbReference type="InterPro" id="IPR006297">
    <property type="entry name" value="EF-4"/>
</dbReference>